<evidence type="ECO:0000313" key="2">
    <source>
        <dbReference type="EMBL" id="ANS70995.1"/>
    </source>
</evidence>
<name>A0A1B1MR62_NPVLD</name>
<sequence length="90" mass="10276">MRRTAAALNGTPVNVPDRDQLQQIVSHNRVFLRDFIMVIGALVIFVAVAMFIVLIYTLSQDAEAQQQVRQRQERAYLANLDYRTRPSTNA</sequence>
<organism evidence="2">
    <name type="scientific">Lymantria dispar multicapsid nuclear polyhedrosis virus</name>
    <name type="common">LdMNPV</name>
    <dbReference type="NCBI Taxonomy" id="10449"/>
    <lineage>
        <taxon>Viruses</taxon>
        <taxon>Viruses incertae sedis</taxon>
        <taxon>Naldaviricetes</taxon>
        <taxon>Lefavirales</taxon>
        <taxon>Baculoviridae</taxon>
        <taxon>Alphabaculovirus</taxon>
        <taxon>Alphabaculovirus lydisparis</taxon>
    </lineage>
</organism>
<keyword evidence="1" id="KW-0472">Membrane</keyword>
<proteinExistence type="predicted"/>
<evidence type="ECO:0000256" key="1">
    <source>
        <dbReference type="SAM" id="Phobius"/>
    </source>
</evidence>
<keyword evidence="1" id="KW-1133">Transmembrane helix</keyword>
<dbReference type="Pfam" id="PF06143">
    <property type="entry name" value="Baculo_11_kDa"/>
    <property type="match status" value="1"/>
</dbReference>
<dbReference type="EMBL" id="KU377538">
    <property type="protein sequence ID" value="ANS70995.1"/>
    <property type="molecule type" value="Genomic_DNA"/>
</dbReference>
<evidence type="ECO:0008006" key="3">
    <source>
        <dbReference type="Google" id="ProtNLM"/>
    </source>
</evidence>
<reference evidence="2" key="1">
    <citation type="journal article" date="2016" name="J. Invertebr. Pathol.">
        <title>An alphabaculovirus isolated from dead Lymantria dispar larvae shows high genetic similarity to baculovirus previously isolated from Lymantria monacha - An example of adaptation to a new host.</title>
        <authorList>
            <person name="Rabalski L."/>
            <person name="Krejmer-Rabalska M."/>
            <person name="Skrzecz I."/>
            <person name="Wasag B."/>
            <person name="Szewczyk B."/>
        </authorList>
    </citation>
    <scope>NUCLEOTIDE SEQUENCE</scope>
    <source>
        <strain evidence="2">BNP</strain>
    </source>
</reference>
<protein>
    <recommendedName>
        <fullName evidence="3">Ac108</fullName>
    </recommendedName>
</protein>
<accession>A0A1B1MR62</accession>
<organismHost>
    <name type="scientific">Lepidoptera</name>
    <name type="common">moths &amp; butterflies</name>
    <dbReference type="NCBI Taxonomy" id="7088"/>
</organismHost>
<dbReference type="InterPro" id="IPR009313">
    <property type="entry name" value="Baculo_11_kDa"/>
</dbReference>
<keyword evidence="1" id="KW-0812">Transmembrane</keyword>
<feature type="transmembrane region" description="Helical" evidence="1">
    <location>
        <begin position="35"/>
        <end position="59"/>
    </location>
</feature>